<proteinExistence type="predicted"/>
<sequence length="139" mass="14014">MANQAASAQPDRSSVGPPASRGRWPRVAAAVVGLEALALVGLAAGYAVGIAEETESSLSRTLASIGLFLVGATILASMARAWLRGQEWQRMATLVLNALLVPVAFSVIRGNGALVGVPVLLLAVTGVTAVLLAGGSTPD</sequence>
<accession>W6K1E5</accession>
<reference evidence="3 4" key="1">
    <citation type="journal article" date="2013" name="ISME J.">
        <title>A metabolic model for members of the genus Tetrasphaera involved in enhanced biological phosphorus removal.</title>
        <authorList>
            <person name="Kristiansen R."/>
            <person name="Nguyen H.T.T."/>
            <person name="Saunders A.M."/>
            <person name="Nielsen J.L."/>
            <person name="Wimmer R."/>
            <person name="Le V.Q."/>
            <person name="McIlroy S.J."/>
            <person name="Petrovski S."/>
            <person name="Seviour R.J."/>
            <person name="Calteau A."/>
            <person name="Nielsen K.L."/>
            <person name="Nielsen P.H."/>
        </authorList>
    </citation>
    <scope>NUCLEOTIDE SEQUENCE [LARGE SCALE GENOMIC DNA]</scope>
    <source>
        <strain evidence="3 4">Ben110</strain>
    </source>
</reference>
<dbReference type="STRING" id="1193182.BN11_1350004"/>
<feature type="compositionally biased region" description="Polar residues" evidence="1">
    <location>
        <begin position="1"/>
        <end position="12"/>
    </location>
</feature>
<dbReference type="Proteomes" id="UP000035763">
    <property type="component" value="Unassembled WGS sequence"/>
</dbReference>
<keyword evidence="2" id="KW-0472">Membrane</keyword>
<feature type="transmembrane region" description="Helical" evidence="2">
    <location>
        <begin position="61"/>
        <end position="79"/>
    </location>
</feature>
<comment type="caution">
    <text evidence="3">The sequence shown here is derived from an EMBL/GenBank/DDBJ whole genome shotgun (WGS) entry which is preliminary data.</text>
</comment>
<evidence type="ECO:0000256" key="1">
    <source>
        <dbReference type="SAM" id="MobiDB-lite"/>
    </source>
</evidence>
<organism evidence="3 4">
    <name type="scientific">Nostocoides australiense Ben110</name>
    <dbReference type="NCBI Taxonomy" id="1193182"/>
    <lineage>
        <taxon>Bacteria</taxon>
        <taxon>Bacillati</taxon>
        <taxon>Actinomycetota</taxon>
        <taxon>Actinomycetes</taxon>
        <taxon>Micrococcales</taxon>
        <taxon>Intrasporangiaceae</taxon>
        <taxon>Nostocoides</taxon>
    </lineage>
</organism>
<dbReference type="AlphaFoldDB" id="W6K1E5"/>
<keyword evidence="4" id="KW-1185">Reference proteome</keyword>
<evidence type="ECO:0000256" key="2">
    <source>
        <dbReference type="SAM" id="Phobius"/>
    </source>
</evidence>
<feature type="transmembrane region" description="Helical" evidence="2">
    <location>
        <begin position="114"/>
        <end position="134"/>
    </location>
</feature>
<protein>
    <submittedName>
        <fullName evidence="3">Putative Integral membrane protein</fullName>
    </submittedName>
</protein>
<dbReference type="EMBL" id="CAJA01000041">
    <property type="protein sequence ID" value="CCH72099.1"/>
    <property type="molecule type" value="Genomic_DNA"/>
</dbReference>
<keyword evidence="2" id="KW-1133">Transmembrane helix</keyword>
<name>W6K1E5_9MICO</name>
<feature type="region of interest" description="Disordered" evidence="1">
    <location>
        <begin position="1"/>
        <end position="22"/>
    </location>
</feature>
<evidence type="ECO:0000313" key="3">
    <source>
        <dbReference type="EMBL" id="CCH72099.1"/>
    </source>
</evidence>
<evidence type="ECO:0000313" key="4">
    <source>
        <dbReference type="Proteomes" id="UP000035763"/>
    </source>
</evidence>
<gene>
    <name evidence="3" type="ORF">BN11_1350004</name>
</gene>
<feature type="transmembrane region" description="Helical" evidence="2">
    <location>
        <begin position="27"/>
        <end position="49"/>
    </location>
</feature>
<keyword evidence="2" id="KW-0812">Transmembrane</keyword>